<sequence>MATDETAVLAASITSLNASTAEAFDTRAIQELDAAHFLHPFTDHAALRDKGVRVMVRGQGVHLWDSEGQQLIDGMSGLWCVNVGYGRTSISQAVYRQMETLPFYNSFFNTTNVPAVQLAAELVALAPPQFSHVFFTGSGSEANDTIVRMVRRYWDILGQSERQVVISRQNAYHGSTMAGASLGGMAGMHAQGGLPIPGIRHIGQPNYAEHGHGLSENAFGLVAAGWLEDEILAVGADKVAAFIGEPVQGAGGVIIPPPTYWPEVQRICDKYGILLVADEVICGFGRLGAWFGSELMGMRPDLISFAKGVTSGYVPLGGVLVGKRVAHALVEKGGDFNHGFTYSGHPVACAAALENLRILREERLIEKVALETGPHLKAAFTELATHPLVGHAESCGMVAGLNLVRAKGTSVHDCVRFDPALHVGMVCRGHMFDNGVIMRAVGDRMIVAPPLVMTKTEIDEMAARIRDCLDLTLADVRSRGWM</sequence>
<dbReference type="GO" id="GO:0030170">
    <property type="term" value="F:pyridoxal phosphate binding"/>
    <property type="evidence" value="ECO:0007669"/>
    <property type="project" value="InterPro"/>
</dbReference>
<dbReference type="GO" id="GO:0009448">
    <property type="term" value="P:gamma-aminobutyric acid metabolic process"/>
    <property type="evidence" value="ECO:0007669"/>
    <property type="project" value="TreeGrafter"/>
</dbReference>
<dbReference type="InterPro" id="IPR005814">
    <property type="entry name" value="Aminotrans_3"/>
</dbReference>
<dbReference type="FunFam" id="3.40.640.10:FF:000014">
    <property type="entry name" value="Adenosylmethionine-8-amino-7-oxononanoate aminotransferase, probable"/>
    <property type="match status" value="1"/>
</dbReference>
<keyword evidence="8" id="KW-1185">Reference proteome</keyword>
<keyword evidence="5 6" id="KW-0663">Pyridoxal phosphate</keyword>
<protein>
    <submittedName>
        <fullName evidence="7">Aspartate aminotransferase family protein</fullName>
    </submittedName>
</protein>
<dbReference type="GO" id="GO:0004015">
    <property type="term" value="F:adenosylmethionine-8-amino-7-oxononanoate transaminase activity"/>
    <property type="evidence" value="ECO:0007669"/>
    <property type="project" value="TreeGrafter"/>
</dbReference>
<dbReference type="InterPro" id="IPR049704">
    <property type="entry name" value="Aminotrans_3_PPA_site"/>
</dbReference>
<dbReference type="CDD" id="cd00610">
    <property type="entry name" value="OAT_like"/>
    <property type="match status" value="1"/>
</dbReference>
<dbReference type="PROSITE" id="PS00600">
    <property type="entry name" value="AA_TRANSFER_CLASS_3"/>
    <property type="match status" value="1"/>
</dbReference>
<name>A0A7L9U807_9BURK</name>
<reference evidence="7 8" key="1">
    <citation type="submission" date="2020-10" db="EMBL/GenBank/DDBJ databases">
        <title>Genome sequencing of Massilia sp. LPB0304.</title>
        <authorList>
            <person name="Kim J."/>
        </authorList>
    </citation>
    <scope>NUCLEOTIDE SEQUENCE [LARGE SCALE GENOMIC DNA]</scope>
    <source>
        <strain evidence="7 8">LPB0304</strain>
    </source>
</reference>
<dbReference type="EMBL" id="CP062941">
    <property type="protein sequence ID" value="QOL51193.1"/>
    <property type="molecule type" value="Genomic_DNA"/>
</dbReference>
<dbReference type="InterPro" id="IPR015421">
    <property type="entry name" value="PyrdxlP-dep_Trfase_major"/>
</dbReference>
<dbReference type="Proteomes" id="UP000593875">
    <property type="component" value="Chromosome"/>
</dbReference>
<dbReference type="InterPro" id="IPR015422">
    <property type="entry name" value="PyrdxlP-dep_Trfase_small"/>
</dbReference>
<evidence type="ECO:0000256" key="1">
    <source>
        <dbReference type="ARBA" id="ARBA00001933"/>
    </source>
</evidence>
<comment type="cofactor">
    <cofactor evidence="1">
        <name>pyridoxal 5'-phosphate</name>
        <dbReference type="ChEBI" id="CHEBI:597326"/>
    </cofactor>
</comment>
<keyword evidence="3 7" id="KW-0032">Aminotransferase</keyword>
<evidence type="ECO:0000256" key="6">
    <source>
        <dbReference type="RuleBase" id="RU003560"/>
    </source>
</evidence>
<dbReference type="NCBIfam" id="NF005682">
    <property type="entry name" value="PRK07480.1"/>
    <property type="match status" value="1"/>
</dbReference>
<dbReference type="PANTHER" id="PTHR42684:SF3">
    <property type="entry name" value="ADENOSYLMETHIONINE-8-AMINO-7-OXONONANOATE AMINOTRANSFERASE"/>
    <property type="match status" value="1"/>
</dbReference>
<dbReference type="RefSeq" id="WP_193688171.1">
    <property type="nucleotide sequence ID" value="NZ_CP062941.1"/>
</dbReference>
<keyword evidence="4 7" id="KW-0808">Transferase</keyword>
<gene>
    <name evidence="7" type="ORF">LPB04_07965</name>
</gene>
<evidence type="ECO:0000313" key="7">
    <source>
        <dbReference type="EMBL" id="QOL51193.1"/>
    </source>
</evidence>
<dbReference type="GO" id="GO:0009102">
    <property type="term" value="P:biotin biosynthetic process"/>
    <property type="evidence" value="ECO:0007669"/>
    <property type="project" value="TreeGrafter"/>
</dbReference>
<comment type="similarity">
    <text evidence="2 6">Belongs to the class-III pyridoxal-phosphate-dependent aminotransferase family.</text>
</comment>
<dbReference type="Gene3D" id="3.40.640.10">
    <property type="entry name" value="Type I PLP-dependent aspartate aminotransferase-like (Major domain)"/>
    <property type="match status" value="1"/>
</dbReference>
<organism evidence="7 8">
    <name type="scientific">Massilia litorea</name>
    <dbReference type="NCBI Taxonomy" id="2769491"/>
    <lineage>
        <taxon>Bacteria</taxon>
        <taxon>Pseudomonadati</taxon>
        <taxon>Pseudomonadota</taxon>
        <taxon>Betaproteobacteria</taxon>
        <taxon>Burkholderiales</taxon>
        <taxon>Oxalobacteraceae</taxon>
        <taxon>Telluria group</taxon>
        <taxon>Massilia</taxon>
    </lineage>
</organism>
<evidence type="ECO:0000256" key="3">
    <source>
        <dbReference type="ARBA" id="ARBA00022576"/>
    </source>
</evidence>
<evidence type="ECO:0000313" key="8">
    <source>
        <dbReference type="Proteomes" id="UP000593875"/>
    </source>
</evidence>
<dbReference type="KEGG" id="mlir:LPB04_07965"/>
<dbReference type="SUPFAM" id="SSF53383">
    <property type="entry name" value="PLP-dependent transferases"/>
    <property type="match status" value="1"/>
</dbReference>
<proteinExistence type="inferred from homology"/>
<dbReference type="InterPro" id="IPR015424">
    <property type="entry name" value="PyrdxlP-dep_Trfase"/>
</dbReference>
<evidence type="ECO:0000256" key="5">
    <source>
        <dbReference type="ARBA" id="ARBA00022898"/>
    </source>
</evidence>
<dbReference type="AlphaFoldDB" id="A0A7L9U807"/>
<dbReference type="Pfam" id="PF00202">
    <property type="entry name" value="Aminotran_3"/>
    <property type="match status" value="1"/>
</dbReference>
<evidence type="ECO:0000256" key="2">
    <source>
        <dbReference type="ARBA" id="ARBA00008954"/>
    </source>
</evidence>
<dbReference type="PIRSF" id="PIRSF000521">
    <property type="entry name" value="Transaminase_4ab_Lys_Orn"/>
    <property type="match status" value="1"/>
</dbReference>
<accession>A0A7L9U807</accession>
<dbReference type="PANTHER" id="PTHR42684">
    <property type="entry name" value="ADENOSYLMETHIONINE-8-AMINO-7-OXONONANOATE AMINOTRANSFERASE"/>
    <property type="match status" value="1"/>
</dbReference>
<evidence type="ECO:0000256" key="4">
    <source>
        <dbReference type="ARBA" id="ARBA00022679"/>
    </source>
</evidence>
<dbReference type="Gene3D" id="3.90.1150.10">
    <property type="entry name" value="Aspartate Aminotransferase, domain 1"/>
    <property type="match status" value="1"/>
</dbReference>